<dbReference type="PANTHER" id="PTHR24346:SF51">
    <property type="entry name" value="PAS DOMAIN-CONTAINING SERINE_THREONINE-PROTEIN KINASE"/>
    <property type="match status" value="1"/>
</dbReference>
<dbReference type="GO" id="GO:0035556">
    <property type="term" value="P:intracellular signal transduction"/>
    <property type="evidence" value="ECO:0007669"/>
    <property type="project" value="TreeGrafter"/>
</dbReference>
<dbReference type="GO" id="GO:0005634">
    <property type="term" value="C:nucleus"/>
    <property type="evidence" value="ECO:0007669"/>
    <property type="project" value="TreeGrafter"/>
</dbReference>
<dbReference type="GO" id="GO:0005829">
    <property type="term" value="C:cytosol"/>
    <property type="evidence" value="ECO:0007669"/>
    <property type="project" value="TreeGrafter"/>
</dbReference>
<gene>
    <name evidence="6" type="ORF">EDB92DRAFT_1870291</name>
</gene>
<feature type="binding site" evidence="3">
    <location>
        <position position="268"/>
    </location>
    <ligand>
        <name>ATP</name>
        <dbReference type="ChEBI" id="CHEBI:30616"/>
    </ligand>
</feature>
<dbReference type="PROSITE" id="PS00107">
    <property type="entry name" value="PROTEIN_KINASE_ATP"/>
    <property type="match status" value="1"/>
</dbReference>
<evidence type="ECO:0000259" key="5">
    <source>
        <dbReference type="PROSITE" id="PS50011"/>
    </source>
</evidence>
<feature type="compositionally biased region" description="Low complexity" evidence="4">
    <location>
        <begin position="124"/>
        <end position="142"/>
    </location>
</feature>
<dbReference type="GO" id="GO:0005524">
    <property type="term" value="F:ATP binding"/>
    <property type="evidence" value="ECO:0007669"/>
    <property type="project" value="UniProtKB-UniRule"/>
</dbReference>
<keyword evidence="6" id="KW-0808">Transferase</keyword>
<dbReference type="Gene3D" id="3.30.200.20">
    <property type="entry name" value="Phosphorylase Kinase, domain 1"/>
    <property type="match status" value="1"/>
</dbReference>
<evidence type="ECO:0000256" key="3">
    <source>
        <dbReference type="PROSITE-ProRule" id="PRU10141"/>
    </source>
</evidence>
<organism evidence="6 7">
    <name type="scientific">Lactarius akahatsu</name>
    <dbReference type="NCBI Taxonomy" id="416441"/>
    <lineage>
        <taxon>Eukaryota</taxon>
        <taxon>Fungi</taxon>
        <taxon>Dikarya</taxon>
        <taxon>Basidiomycota</taxon>
        <taxon>Agaricomycotina</taxon>
        <taxon>Agaricomycetes</taxon>
        <taxon>Russulales</taxon>
        <taxon>Russulaceae</taxon>
        <taxon>Lactarius</taxon>
    </lineage>
</organism>
<dbReference type="InterPro" id="IPR008271">
    <property type="entry name" value="Ser/Thr_kinase_AS"/>
</dbReference>
<dbReference type="InterPro" id="IPR000719">
    <property type="entry name" value="Prot_kinase_dom"/>
</dbReference>
<sequence length="578" mass="62376">MLTAPAAVDITFDDDSWSAPPFNRAVSVGNSWGVTSIGRGFNWAAEGEEVEVESASSDVQGEDKLDESSFSNPNFIRPRSPAFAVAFSGSTNSGTLYPHIVAPSTLLPIQTQSPRFTTDPLTHSPVQSPSVSSGPLTPSSSSLYFPNTRAHPRPARSPTTPRSRRRSSQQRVSLIAGRLSIAPIEPPSPPPVAPQKLIRSGSTASLLSLDPNSRPPTPSSSIIAQSSNERSISEFVIQGEIGRGAYGLVKKAREIQADGKPGPPLVIKQVIKSRILADCWKKHPKHGTIPIEIYVMSAISNTSYILPPRRPWDPRRKAVVDMTSSQPEACGSFEWVEGKVVKGHPNICPLLDFFEDNHYYYLVLPSTIPEPAPNSPIPPSDLFDLVESYPDGLPPSSVRTYLGQIADAMSFLHSKGIVHRDIKDENVILGPRGRCILIDFGSSGLVRKGGWDTFSGTLDYAGPEILRGERYQGPEQDVWAFGVVAYVMLVGECPFTTAAEAQEGLESPLSNASIGLDERCMDGHENVGEEPDGGGALGDAAALVRACLRLEVSARPTFDKIQESRFLSGRGGWGIEDT</sequence>
<dbReference type="SUPFAM" id="SSF56112">
    <property type="entry name" value="Protein kinase-like (PK-like)"/>
    <property type="match status" value="1"/>
</dbReference>
<evidence type="ECO:0000256" key="1">
    <source>
        <dbReference type="ARBA" id="ARBA00022741"/>
    </source>
</evidence>
<dbReference type="Gene3D" id="1.10.510.10">
    <property type="entry name" value="Transferase(Phosphotransferase) domain 1"/>
    <property type="match status" value="1"/>
</dbReference>
<evidence type="ECO:0000313" key="7">
    <source>
        <dbReference type="Proteomes" id="UP001201163"/>
    </source>
</evidence>
<keyword evidence="6" id="KW-0418">Kinase</keyword>
<dbReference type="SMART" id="SM00220">
    <property type="entry name" value="S_TKc"/>
    <property type="match status" value="1"/>
</dbReference>
<dbReference type="InterPro" id="IPR011009">
    <property type="entry name" value="Kinase-like_dom_sf"/>
</dbReference>
<keyword evidence="7" id="KW-1185">Reference proteome</keyword>
<dbReference type="Pfam" id="PF00069">
    <property type="entry name" value="Pkinase"/>
    <property type="match status" value="1"/>
</dbReference>
<evidence type="ECO:0000256" key="2">
    <source>
        <dbReference type="ARBA" id="ARBA00022840"/>
    </source>
</evidence>
<protein>
    <submittedName>
        <fullName evidence="6">Kinase-like protein</fullName>
    </submittedName>
</protein>
<dbReference type="InterPro" id="IPR017441">
    <property type="entry name" value="Protein_kinase_ATP_BS"/>
</dbReference>
<dbReference type="AlphaFoldDB" id="A0AAD4LEM3"/>
<feature type="domain" description="Protein kinase" evidence="5">
    <location>
        <begin position="235"/>
        <end position="567"/>
    </location>
</feature>
<comment type="caution">
    <text evidence="6">The sequence shown here is derived from an EMBL/GenBank/DDBJ whole genome shotgun (WGS) entry which is preliminary data.</text>
</comment>
<dbReference type="PROSITE" id="PS50011">
    <property type="entry name" value="PROTEIN_KINASE_DOM"/>
    <property type="match status" value="1"/>
</dbReference>
<proteinExistence type="predicted"/>
<accession>A0AAD4LEM3</accession>
<dbReference type="Proteomes" id="UP001201163">
    <property type="component" value="Unassembled WGS sequence"/>
</dbReference>
<reference evidence="6" key="1">
    <citation type="submission" date="2022-01" db="EMBL/GenBank/DDBJ databases">
        <title>Comparative genomics reveals a dynamic genome evolution in the ectomycorrhizal milk-cap (Lactarius) mushrooms.</title>
        <authorList>
            <consortium name="DOE Joint Genome Institute"/>
            <person name="Lebreton A."/>
            <person name="Tang N."/>
            <person name="Kuo A."/>
            <person name="LaButti K."/>
            <person name="Drula E."/>
            <person name="Barry K."/>
            <person name="Clum A."/>
            <person name="Lipzen A."/>
            <person name="Mousain D."/>
            <person name="Ng V."/>
            <person name="Wang R."/>
            <person name="Wang X."/>
            <person name="Dai Y."/>
            <person name="Henrissat B."/>
            <person name="Grigoriev I.V."/>
            <person name="Guerin-Laguette A."/>
            <person name="Yu F."/>
            <person name="Martin F.M."/>
        </authorList>
    </citation>
    <scope>NUCLEOTIDE SEQUENCE</scope>
    <source>
        <strain evidence="6">QP</strain>
    </source>
</reference>
<keyword evidence="1 3" id="KW-0547">Nucleotide-binding</keyword>
<dbReference type="PANTHER" id="PTHR24346">
    <property type="entry name" value="MAP/MICROTUBULE AFFINITY-REGULATING KINASE"/>
    <property type="match status" value="1"/>
</dbReference>
<keyword evidence="2 3" id="KW-0067">ATP-binding</keyword>
<name>A0AAD4LEM3_9AGAM</name>
<dbReference type="EMBL" id="JAKELL010000040">
    <property type="protein sequence ID" value="KAH8988842.1"/>
    <property type="molecule type" value="Genomic_DNA"/>
</dbReference>
<dbReference type="GO" id="GO:0004674">
    <property type="term" value="F:protein serine/threonine kinase activity"/>
    <property type="evidence" value="ECO:0007669"/>
    <property type="project" value="TreeGrafter"/>
</dbReference>
<evidence type="ECO:0000256" key="4">
    <source>
        <dbReference type="SAM" id="MobiDB-lite"/>
    </source>
</evidence>
<feature type="region of interest" description="Disordered" evidence="4">
    <location>
        <begin position="54"/>
        <end position="73"/>
    </location>
</feature>
<evidence type="ECO:0000313" key="6">
    <source>
        <dbReference type="EMBL" id="KAH8988842.1"/>
    </source>
</evidence>
<feature type="region of interest" description="Disordered" evidence="4">
    <location>
        <begin position="205"/>
        <end position="225"/>
    </location>
</feature>
<dbReference type="GO" id="GO:0045719">
    <property type="term" value="P:negative regulation of glycogen biosynthetic process"/>
    <property type="evidence" value="ECO:0007669"/>
    <property type="project" value="TreeGrafter"/>
</dbReference>
<feature type="region of interest" description="Disordered" evidence="4">
    <location>
        <begin position="111"/>
        <end position="172"/>
    </location>
</feature>
<dbReference type="PROSITE" id="PS00108">
    <property type="entry name" value="PROTEIN_KINASE_ST"/>
    <property type="match status" value="1"/>
</dbReference>
<feature type="compositionally biased region" description="Polar residues" evidence="4">
    <location>
        <begin position="111"/>
        <end position="121"/>
    </location>
</feature>